<feature type="region of interest" description="Disordered" evidence="1">
    <location>
        <begin position="1"/>
        <end position="44"/>
    </location>
</feature>
<proteinExistence type="predicted"/>
<protein>
    <submittedName>
        <fullName evidence="3">SpoIIE family protein phosphatase</fullName>
    </submittedName>
</protein>
<dbReference type="Proteomes" id="UP000449678">
    <property type="component" value="Unassembled WGS sequence"/>
</dbReference>
<dbReference type="Gene3D" id="3.60.40.10">
    <property type="entry name" value="PPM-type phosphatase domain"/>
    <property type="match status" value="1"/>
</dbReference>
<feature type="compositionally biased region" description="Polar residues" evidence="1">
    <location>
        <begin position="8"/>
        <end position="18"/>
    </location>
</feature>
<evidence type="ECO:0000313" key="4">
    <source>
        <dbReference type="Proteomes" id="UP000449678"/>
    </source>
</evidence>
<dbReference type="PROSITE" id="PS51746">
    <property type="entry name" value="PPM_2"/>
    <property type="match status" value="1"/>
</dbReference>
<dbReference type="InterPro" id="IPR015655">
    <property type="entry name" value="PP2C"/>
</dbReference>
<evidence type="ECO:0000313" key="3">
    <source>
        <dbReference type="EMBL" id="MYM34964.1"/>
    </source>
</evidence>
<comment type="caution">
    <text evidence="3">The sequence shown here is derived from an EMBL/GenBank/DDBJ whole genome shotgun (WGS) entry which is preliminary data.</text>
</comment>
<reference evidence="3 4" key="1">
    <citation type="submission" date="2019-12" db="EMBL/GenBank/DDBJ databases">
        <title>Novel species isolated from a subtropical stream in China.</title>
        <authorList>
            <person name="Lu H."/>
        </authorList>
    </citation>
    <scope>NUCLEOTIDE SEQUENCE [LARGE SCALE GENOMIC DNA]</scope>
    <source>
        <strain evidence="3 4">FT94W</strain>
    </source>
</reference>
<organism evidence="3 4">
    <name type="scientific">Duganella lactea</name>
    <dbReference type="NCBI Taxonomy" id="2692173"/>
    <lineage>
        <taxon>Bacteria</taxon>
        <taxon>Pseudomonadati</taxon>
        <taxon>Pseudomonadota</taxon>
        <taxon>Betaproteobacteria</taxon>
        <taxon>Burkholderiales</taxon>
        <taxon>Oxalobacteraceae</taxon>
        <taxon>Telluria group</taxon>
        <taxon>Duganella</taxon>
    </lineage>
</organism>
<gene>
    <name evidence="3" type="ORF">GTP38_11520</name>
</gene>
<dbReference type="InterPro" id="IPR001932">
    <property type="entry name" value="PPM-type_phosphatase-like_dom"/>
</dbReference>
<dbReference type="SMART" id="SM00332">
    <property type="entry name" value="PP2Cc"/>
    <property type="match status" value="1"/>
</dbReference>
<sequence length="297" mass="31010">MPSWRWRSPQQGASLTTHQAAPSAGAGQAPEPAAFHGRSDTGDVRRHNEDSLLIDAALGLAAVADGMGGHWSGEIASAGALATLHASLSDTSAPHASTQDETEADPDATTVNQRWRHAAAVMRAITAANASLYAANQAHGHADGAGMGSTLTGVLLLPSLRSLISFHVGDSRLYRYRAGTLELLTRDQTAYQAALESGAPGALPPQNLLLQAVGPAPAVTPDVALHDCHAGDLLLLCSDGLHGWVPHAELARSLAEPDVPLEQACARLIALAKQHHSRDNITALLVRIQFPSPRVSV</sequence>
<dbReference type="SMART" id="SM00331">
    <property type="entry name" value="PP2C_SIG"/>
    <property type="match status" value="1"/>
</dbReference>
<name>A0ABW9V5K5_9BURK</name>
<evidence type="ECO:0000259" key="2">
    <source>
        <dbReference type="PROSITE" id="PS51746"/>
    </source>
</evidence>
<keyword evidence="4" id="KW-1185">Reference proteome</keyword>
<evidence type="ECO:0000256" key="1">
    <source>
        <dbReference type="SAM" id="MobiDB-lite"/>
    </source>
</evidence>
<dbReference type="EMBL" id="WWCO01000006">
    <property type="protein sequence ID" value="MYM34964.1"/>
    <property type="molecule type" value="Genomic_DNA"/>
</dbReference>
<dbReference type="Pfam" id="PF13672">
    <property type="entry name" value="PP2C_2"/>
    <property type="match status" value="1"/>
</dbReference>
<feature type="compositionally biased region" description="Low complexity" evidence="1">
    <location>
        <begin position="19"/>
        <end position="34"/>
    </location>
</feature>
<dbReference type="CDD" id="cd00143">
    <property type="entry name" value="PP2Cc"/>
    <property type="match status" value="1"/>
</dbReference>
<dbReference type="InterPro" id="IPR036457">
    <property type="entry name" value="PPM-type-like_dom_sf"/>
</dbReference>
<dbReference type="SUPFAM" id="SSF81606">
    <property type="entry name" value="PP2C-like"/>
    <property type="match status" value="1"/>
</dbReference>
<dbReference type="PANTHER" id="PTHR47992">
    <property type="entry name" value="PROTEIN PHOSPHATASE"/>
    <property type="match status" value="1"/>
</dbReference>
<feature type="domain" description="PPM-type phosphatase" evidence="2">
    <location>
        <begin position="34"/>
        <end position="288"/>
    </location>
</feature>
<accession>A0ABW9V5K5</accession>